<name>A0ACC2VTB8_9TREE</name>
<organism evidence="1 2">
    <name type="scientific">Naganishia cerealis</name>
    <dbReference type="NCBI Taxonomy" id="610337"/>
    <lineage>
        <taxon>Eukaryota</taxon>
        <taxon>Fungi</taxon>
        <taxon>Dikarya</taxon>
        <taxon>Basidiomycota</taxon>
        <taxon>Agaricomycotina</taxon>
        <taxon>Tremellomycetes</taxon>
        <taxon>Filobasidiales</taxon>
        <taxon>Filobasidiaceae</taxon>
        <taxon>Naganishia</taxon>
    </lineage>
</organism>
<proteinExistence type="predicted"/>
<comment type="caution">
    <text evidence="1">The sequence shown here is derived from an EMBL/GenBank/DDBJ whole genome shotgun (WGS) entry which is preliminary data.</text>
</comment>
<accession>A0ACC2VTB8</accession>
<protein>
    <submittedName>
        <fullName evidence="1">Uncharacterized protein</fullName>
    </submittedName>
</protein>
<gene>
    <name evidence="1" type="ORF">QFC19_004778</name>
</gene>
<dbReference type="EMBL" id="JASBWR010000051">
    <property type="protein sequence ID" value="KAJ9102669.1"/>
    <property type="molecule type" value="Genomic_DNA"/>
</dbReference>
<keyword evidence="2" id="KW-1185">Reference proteome</keyword>
<evidence type="ECO:0000313" key="1">
    <source>
        <dbReference type="EMBL" id="KAJ9102669.1"/>
    </source>
</evidence>
<sequence length="99" mass="10339">SEESFHSAVKATPTQSIESGGIRLYPNQSFPQSVSVSFEEVFCDAPGASAGLMVPEVSIARFGVNTLDTGRTLTKFVCSGAACEPGYSLASNNNTCIAE</sequence>
<feature type="non-terminal residue" evidence="1">
    <location>
        <position position="1"/>
    </location>
</feature>
<evidence type="ECO:0000313" key="2">
    <source>
        <dbReference type="Proteomes" id="UP001241377"/>
    </source>
</evidence>
<reference evidence="1" key="1">
    <citation type="submission" date="2023-04" db="EMBL/GenBank/DDBJ databases">
        <title>Draft Genome sequencing of Naganishia species isolated from polar environments using Oxford Nanopore Technology.</title>
        <authorList>
            <person name="Leo P."/>
            <person name="Venkateswaran K."/>
        </authorList>
    </citation>
    <scope>NUCLEOTIDE SEQUENCE</scope>
    <source>
        <strain evidence="1">MNA-CCFEE 5261</strain>
    </source>
</reference>
<dbReference type="Proteomes" id="UP001241377">
    <property type="component" value="Unassembled WGS sequence"/>
</dbReference>